<dbReference type="PANTHER" id="PTHR33336:SF3">
    <property type="entry name" value="ABM DOMAIN-CONTAINING PROTEIN"/>
    <property type="match status" value="1"/>
</dbReference>
<organism evidence="2 3">
    <name type="scientific">Nocardiopsis coralli</name>
    <dbReference type="NCBI Taxonomy" id="2772213"/>
    <lineage>
        <taxon>Bacteria</taxon>
        <taxon>Bacillati</taxon>
        <taxon>Actinomycetota</taxon>
        <taxon>Actinomycetes</taxon>
        <taxon>Streptosporangiales</taxon>
        <taxon>Nocardiopsidaceae</taxon>
        <taxon>Nocardiopsis</taxon>
    </lineage>
</organism>
<name>A0ABR9P2E8_9ACTN</name>
<dbReference type="SUPFAM" id="SSF54909">
    <property type="entry name" value="Dimeric alpha+beta barrel"/>
    <property type="match status" value="1"/>
</dbReference>
<dbReference type="InterPro" id="IPR011008">
    <property type="entry name" value="Dimeric_a/b-barrel"/>
</dbReference>
<dbReference type="InterPro" id="IPR007138">
    <property type="entry name" value="ABM_dom"/>
</dbReference>
<evidence type="ECO:0000313" key="2">
    <source>
        <dbReference type="EMBL" id="MBE2998009.1"/>
    </source>
</evidence>
<evidence type="ECO:0000259" key="1">
    <source>
        <dbReference type="PROSITE" id="PS51725"/>
    </source>
</evidence>
<dbReference type="PROSITE" id="PS51725">
    <property type="entry name" value="ABM"/>
    <property type="match status" value="1"/>
</dbReference>
<keyword evidence="3" id="KW-1185">Reference proteome</keyword>
<proteinExistence type="predicted"/>
<protein>
    <submittedName>
        <fullName evidence="2">Antibiotic biosynthesis monooxygenase</fullName>
    </submittedName>
</protein>
<dbReference type="RefSeq" id="WP_193120645.1">
    <property type="nucleotide sequence ID" value="NZ_JADBGI010000003.1"/>
</dbReference>
<dbReference type="Proteomes" id="UP000806528">
    <property type="component" value="Unassembled WGS sequence"/>
</dbReference>
<dbReference type="Gene3D" id="3.30.70.100">
    <property type="match status" value="1"/>
</dbReference>
<keyword evidence="2" id="KW-0560">Oxidoreductase</keyword>
<gene>
    <name evidence="2" type="ORF">IDM40_04695</name>
</gene>
<feature type="domain" description="ABM" evidence="1">
    <location>
        <begin position="5"/>
        <end position="95"/>
    </location>
</feature>
<accession>A0ABR9P2E8</accession>
<comment type="caution">
    <text evidence="2">The sequence shown here is derived from an EMBL/GenBank/DDBJ whole genome shotgun (WGS) entry which is preliminary data.</text>
</comment>
<sequence length="109" mass="12064">MPNPVSLVISVRARPGCREAFLEGIARNARASVRDEPGCLRFDVTADAADPDLFWVHEVFRDQGALEEHRRSPHFLAWQQEKTQVVVAGSQQGHLGRLVVDEGAAPPRP</sequence>
<reference evidence="2 3" key="1">
    <citation type="submission" date="2020-09" db="EMBL/GenBank/DDBJ databases">
        <title>Diversity and distribution of actinomycetes associated with coral in the coast of Hainan.</title>
        <authorList>
            <person name="Li F."/>
        </authorList>
    </citation>
    <scope>NUCLEOTIDE SEQUENCE [LARGE SCALE GENOMIC DNA]</scope>
    <source>
        <strain evidence="2 3">HNM0947</strain>
    </source>
</reference>
<dbReference type="GO" id="GO:0004497">
    <property type="term" value="F:monooxygenase activity"/>
    <property type="evidence" value="ECO:0007669"/>
    <property type="project" value="UniProtKB-KW"/>
</dbReference>
<dbReference type="EMBL" id="JADBGI010000003">
    <property type="protein sequence ID" value="MBE2998009.1"/>
    <property type="molecule type" value="Genomic_DNA"/>
</dbReference>
<dbReference type="InterPro" id="IPR050744">
    <property type="entry name" value="AI-2_Isomerase_LsrG"/>
</dbReference>
<keyword evidence="2" id="KW-0503">Monooxygenase</keyword>
<dbReference type="PANTHER" id="PTHR33336">
    <property type="entry name" value="QUINOL MONOOXYGENASE YGIN-RELATED"/>
    <property type="match status" value="1"/>
</dbReference>
<evidence type="ECO:0000313" key="3">
    <source>
        <dbReference type="Proteomes" id="UP000806528"/>
    </source>
</evidence>
<dbReference type="Pfam" id="PF03992">
    <property type="entry name" value="ABM"/>
    <property type="match status" value="1"/>
</dbReference>